<dbReference type="EMBL" id="BMAR01000108">
    <property type="protein sequence ID" value="GFR53232.1"/>
    <property type="molecule type" value="Genomic_DNA"/>
</dbReference>
<keyword evidence="3" id="KW-1185">Reference proteome</keyword>
<feature type="region of interest" description="Disordered" evidence="1">
    <location>
        <begin position="280"/>
        <end position="316"/>
    </location>
</feature>
<feature type="region of interest" description="Disordered" evidence="1">
    <location>
        <begin position="153"/>
        <end position="174"/>
    </location>
</feature>
<reference evidence="2 3" key="1">
    <citation type="journal article" date="2021" name="Sci. Rep.">
        <title>Genome sequencing of the multicellular alga Astrephomene provides insights into convergent evolution of germ-soma differentiation.</title>
        <authorList>
            <person name="Yamashita S."/>
            <person name="Yamamoto K."/>
            <person name="Matsuzaki R."/>
            <person name="Suzuki S."/>
            <person name="Yamaguchi H."/>
            <person name="Hirooka S."/>
            <person name="Minakuchi Y."/>
            <person name="Miyagishima S."/>
            <person name="Kawachi M."/>
            <person name="Toyoda A."/>
            <person name="Nozaki H."/>
        </authorList>
    </citation>
    <scope>NUCLEOTIDE SEQUENCE [LARGE SCALE GENOMIC DNA]</scope>
    <source>
        <strain evidence="2 3">NIES-4017</strain>
    </source>
</reference>
<gene>
    <name evidence="2" type="ORF">Agub_g15961</name>
</gene>
<proteinExistence type="predicted"/>
<dbReference type="AlphaFoldDB" id="A0AAD3E5Q9"/>
<evidence type="ECO:0000313" key="3">
    <source>
        <dbReference type="Proteomes" id="UP001054857"/>
    </source>
</evidence>
<comment type="caution">
    <text evidence="2">The sequence shown here is derived from an EMBL/GenBank/DDBJ whole genome shotgun (WGS) entry which is preliminary data.</text>
</comment>
<organism evidence="2 3">
    <name type="scientific">Astrephomene gubernaculifera</name>
    <dbReference type="NCBI Taxonomy" id="47775"/>
    <lineage>
        <taxon>Eukaryota</taxon>
        <taxon>Viridiplantae</taxon>
        <taxon>Chlorophyta</taxon>
        <taxon>core chlorophytes</taxon>
        <taxon>Chlorophyceae</taxon>
        <taxon>CS clade</taxon>
        <taxon>Chlamydomonadales</taxon>
        <taxon>Astrephomenaceae</taxon>
        <taxon>Astrephomene</taxon>
    </lineage>
</organism>
<feature type="non-terminal residue" evidence="2">
    <location>
        <position position="316"/>
    </location>
</feature>
<accession>A0AAD3E5Q9</accession>
<protein>
    <submittedName>
        <fullName evidence="2">Uncharacterized protein</fullName>
    </submittedName>
</protein>
<name>A0AAD3E5Q9_9CHLO</name>
<evidence type="ECO:0000313" key="2">
    <source>
        <dbReference type="EMBL" id="GFR53232.1"/>
    </source>
</evidence>
<feature type="compositionally biased region" description="Low complexity" evidence="1">
    <location>
        <begin position="298"/>
        <end position="307"/>
    </location>
</feature>
<sequence length="316" mass="31452">VDYKDCTVLYTFWQGVNPDDRKAICAQVARTQQKLEVVIIVQQALRQKSPAEQYMADLGLPGLSLLWYSPVGAQGGQKFRAYTFITELGRRKQQAPSPERLPLIQAGVDDAEAPMELADGAELATAAEAAAAADPVAPDAEMEAVVDPALEVDYDAAEPAPKKPRLSSPSKDRTAPAAAAAAAAAAAVAAGINTPAARRVANGGPQTCNASTSPLQLFAAAASAGDGSASGVLGGAGTSPAGLAPPASATAADLVQHQSCCTQPSAAAAAAAAAAADVATSGSPAGVPMGRSPPLSTAGVVPSLAPASSPPVPTDL</sequence>
<feature type="non-terminal residue" evidence="2">
    <location>
        <position position="1"/>
    </location>
</feature>
<evidence type="ECO:0000256" key="1">
    <source>
        <dbReference type="SAM" id="MobiDB-lite"/>
    </source>
</evidence>
<dbReference type="Proteomes" id="UP001054857">
    <property type="component" value="Unassembled WGS sequence"/>
</dbReference>